<dbReference type="GeneID" id="20244973"/>
<feature type="binding site" evidence="5">
    <location>
        <position position="163"/>
    </location>
    <ligand>
        <name>a divalent metal cation</name>
        <dbReference type="ChEBI" id="CHEBI:60240"/>
        <label>2</label>
    </ligand>
</feature>
<reference evidence="6 7" key="1">
    <citation type="journal article" date="2013" name="Nature">
        <title>Insights into bilaterian evolution from three spiralian genomes.</title>
        <authorList>
            <person name="Simakov O."/>
            <person name="Marletaz F."/>
            <person name="Cho S.J."/>
            <person name="Edsinger-Gonzales E."/>
            <person name="Havlak P."/>
            <person name="Hellsten U."/>
            <person name="Kuo D.H."/>
            <person name="Larsson T."/>
            <person name="Lv J."/>
            <person name="Arendt D."/>
            <person name="Savage R."/>
            <person name="Osoegawa K."/>
            <person name="de Jong P."/>
            <person name="Grimwood J."/>
            <person name="Chapman J.A."/>
            <person name="Shapiro H."/>
            <person name="Aerts A."/>
            <person name="Otillar R.P."/>
            <person name="Terry A.Y."/>
            <person name="Boore J.L."/>
            <person name="Grigoriev I.V."/>
            <person name="Lindberg D.R."/>
            <person name="Seaver E.C."/>
            <person name="Weisblat D.A."/>
            <person name="Putnam N.H."/>
            <person name="Rokhsar D.S."/>
        </authorList>
    </citation>
    <scope>NUCLEOTIDE SEQUENCE [LARGE SCALE GENOMIC DNA]</scope>
</reference>
<keyword evidence="7" id="KW-1185">Reference proteome</keyword>
<evidence type="ECO:0000256" key="2">
    <source>
        <dbReference type="ARBA" id="ARBA00022723"/>
    </source>
</evidence>
<dbReference type="AlphaFoldDB" id="V3ZG14"/>
<feature type="binding site" evidence="5">
    <location>
        <position position="140"/>
    </location>
    <ligand>
        <name>a divalent metal cation</name>
        <dbReference type="ChEBI" id="CHEBI:60240"/>
        <label>2</label>
    </ligand>
</feature>
<feature type="binding site" evidence="5">
    <location>
        <position position="7"/>
    </location>
    <ligand>
        <name>a divalent metal cation</name>
        <dbReference type="ChEBI" id="CHEBI:60240"/>
        <label>1</label>
    </ligand>
</feature>
<proteinExistence type="inferred from homology"/>
<dbReference type="CDD" id="cd01310">
    <property type="entry name" value="TatD_DNAse"/>
    <property type="match status" value="1"/>
</dbReference>
<dbReference type="GO" id="GO:0016788">
    <property type="term" value="F:hydrolase activity, acting on ester bonds"/>
    <property type="evidence" value="ECO:0007669"/>
    <property type="project" value="InterPro"/>
</dbReference>
<dbReference type="STRING" id="225164.V3ZG14"/>
<dbReference type="SUPFAM" id="SSF51556">
    <property type="entry name" value="Metallo-dependent hydrolases"/>
    <property type="match status" value="1"/>
</dbReference>
<accession>V3ZG14</accession>
<dbReference type="InterPro" id="IPR018228">
    <property type="entry name" value="DNase_TatD-rel_CS"/>
</dbReference>
<feature type="binding site" evidence="5">
    <location>
        <position position="100"/>
    </location>
    <ligand>
        <name>a divalent metal cation</name>
        <dbReference type="ChEBI" id="CHEBI:60240"/>
        <label>1</label>
    </ligand>
</feature>
<sequence length="267" mass="29674">MIDVHAHLTDSNFEKDIATVISDAKIKGVIAALAVTITKEDFVKVIELQSRFPDFIVPCLGLHPVQGTQTEQRSLTLKDFDKDVELLIDKYKDVIAGIGEIGLDFSPRFVSQEGSKDEQKQVFIKQVDIAKRMDLTVNVHSRSAGRPTIALLKELGVTKAHLHAFDGKPSVAMEGVRQGYYFSIPPSIVRSEQKQKLISQVPLENLLLETDSPALGPVKQERNVPSNLNIVVDYIAKVKKIDPSEVKHTTSQNAIKLYPKLARLITK</sequence>
<dbReference type="InterPro" id="IPR001130">
    <property type="entry name" value="TatD-like"/>
</dbReference>
<organism evidence="6 7">
    <name type="scientific">Lottia gigantea</name>
    <name type="common">Giant owl limpet</name>
    <dbReference type="NCBI Taxonomy" id="225164"/>
    <lineage>
        <taxon>Eukaryota</taxon>
        <taxon>Metazoa</taxon>
        <taxon>Spiralia</taxon>
        <taxon>Lophotrochozoa</taxon>
        <taxon>Mollusca</taxon>
        <taxon>Gastropoda</taxon>
        <taxon>Patellogastropoda</taxon>
        <taxon>Lottioidea</taxon>
        <taxon>Lottiidae</taxon>
        <taxon>Lottia</taxon>
    </lineage>
</organism>
<dbReference type="PIRSF" id="PIRSF005902">
    <property type="entry name" value="DNase_TatD"/>
    <property type="match status" value="1"/>
</dbReference>
<dbReference type="HOGENOM" id="CLU_031506_5_3_1"/>
<dbReference type="Gene3D" id="3.20.20.140">
    <property type="entry name" value="Metal-dependent hydrolases"/>
    <property type="match status" value="1"/>
</dbReference>
<dbReference type="PANTHER" id="PTHR46317">
    <property type="entry name" value="HYDROLASE OF PHP SUPERFAMILY-RELATED PROTEIN"/>
    <property type="match status" value="1"/>
</dbReference>
<feature type="binding site" evidence="5">
    <location>
        <position position="211"/>
    </location>
    <ligand>
        <name>a divalent metal cation</name>
        <dbReference type="ChEBI" id="CHEBI:60240"/>
        <label>1</label>
    </ligand>
</feature>
<dbReference type="PROSITE" id="PS01091">
    <property type="entry name" value="TATD_3"/>
    <property type="match status" value="1"/>
</dbReference>
<evidence type="ECO:0000256" key="5">
    <source>
        <dbReference type="PIRSR" id="PIRSR005902-1"/>
    </source>
</evidence>
<evidence type="ECO:0000256" key="4">
    <source>
        <dbReference type="ARBA" id="ARBA00093287"/>
    </source>
</evidence>
<feature type="binding site" evidence="5">
    <location>
        <position position="5"/>
    </location>
    <ligand>
        <name>a divalent metal cation</name>
        <dbReference type="ChEBI" id="CHEBI:60240"/>
        <label>1</label>
    </ligand>
</feature>
<gene>
    <name evidence="6" type="ORF">LOTGIDRAFT_192289</name>
</gene>
<name>V3ZG14_LOTGI</name>
<dbReference type="GO" id="GO:0046872">
    <property type="term" value="F:metal ion binding"/>
    <property type="evidence" value="ECO:0007669"/>
    <property type="project" value="UniProtKB-KW"/>
</dbReference>
<comment type="similarity">
    <text evidence="1">Belongs to the metallo-dependent hydrolases superfamily. TatD-type hydrolase family.</text>
</comment>
<keyword evidence="2 5" id="KW-0479">Metal-binding</keyword>
<dbReference type="KEGG" id="lgi:LOTGIDRAFT_192289"/>
<keyword evidence="3" id="KW-0378">Hydrolase</keyword>
<comment type="function">
    <text evidence="4">Exhibits 3'-exonuclease activities and apurinic/apyrimidinic (AP) endonuclease (in vitro). Show preferential AP endonuclease activity on double-stranded DNA substrates and 3'- exonuclease activity on single-stranded DNA.</text>
</comment>
<dbReference type="Proteomes" id="UP000030746">
    <property type="component" value="Unassembled WGS sequence"/>
</dbReference>
<dbReference type="InterPro" id="IPR032466">
    <property type="entry name" value="Metal_Hydrolase"/>
</dbReference>
<dbReference type="RefSeq" id="XP_009059222.1">
    <property type="nucleotide sequence ID" value="XM_009060974.1"/>
</dbReference>
<dbReference type="OMA" id="HTHLDMQ"/>
<dbReference type="EMBL" id="KB202481">
    <property type="protein sequence ID" value="ESO90148.1"/>
    <property type="molecule type" value="Genomic_DNA"/>
</dbReference>
<evidence type="ECO:0000256" key="3">
    <source>
        <dbReference type="ARBA" id="ARBA00022801"/>
    </source>
</evidence>
<protein>
    <submittedName>
        <fullName evidence="6">Uncharacterized protein</fullName>
    </submittedName>
</protein>
<evidence type="ECO:0000313" key="6">
    <source>
        <dbReference type="EMBL" id="ESO90148.1"/>
    </source>
</evidence>
<dbReference type="Pfam" id="PF01026">
    <property type="entry name" value="TatD_DNase"/>
    <property type="match status" value="1"/>
</dbReference>
<evidence type="ECO:0000313" key="7">
    <source>
        <dbReference type="Proteomes" id="UP000030746"/>
    </source>
</evidence>
<evidence type="ECO:0000256" key="1">
    <source>
        <dbReference type="ARBA" id="ARBA00009275"/>
    </source>
</evidence>
<dbReference type="PANTHER" id="PTHR46317:SF1">
    <property type="entry name" value="HYDROLASE, TATD FAMILY"/>
    <property type="match status" value="1"/>
</dbReference>
<dbReference type="CTD" id="20244973"/>
<dbReference type="OrthoDB" id="413993at2759"/>